<dbReference type="PANTHER" id="PTHR23416">
    <property type="entry name" value="SIALIC ACID SYNTHASE-RELATED"/>
    <property type="match status" value="1"/>
</dbReference>
<evidence type="ECO:0000313" key="1">
    <source>
        <dbReference type="EMBL" id="QBZ97907.1"/>
    </source>
</evidence>
<accession>A0A4P7PSK6</accession>
<keyword evidence="1" id="KW-0808">Transferase</keyword>
<dbReference type="KEGG" id="fsn:GS03_01405"/>
<sequence length="266" mass="29399">MKYNNIDADEIVIGKNTIIEPSAKIRGVSGKAKKIVIGDNCYIGENVQIICDDFALGDYSKIQHNTNVHGYLPCHIGHNAWIGQFTIIDSIGGTTIGNNCGIGAHSQIWSHIKYGDTLEGCRFLTEKPMIIGNDVWFVGHCIVSPIVAEDKSMAMVGSVITKNMSFNEIYAGSPAKSISDKIGFQFETVSIEDKLAKMKLYLNEWDSSCQKIKLVTDNSEIDFSDSGRTYFNVADRTYTKTGSNEEVSFMKFLLPAKAKFVPISNQ</sequence>
<dbReference type="OrthoDB" id="9812571at2"/>
<name>A0A4P7PSK6_9FLAO</name>
<reference evidence="1 2" key="1">
    <citation type="submission" date="2019-04" db="EMBL/GenBank/DDBJ databases">
        <title>Flavobacterium sp. GS03.</title>
        <authorList>
            <person name="Kim H."/>
        </authorList>
    </citation>
    <scope>NUCLEOTIDE SEQUENCE [LARGE SCALE GENOMIC DNA]</scope>
    <source>
        <strain evidence="1 2">GS03</strain>
    </source>
</reference>
<dbReference type="EMBL" id="CP038810">
    <property type="protein sequence ID" value="QBZ97907.1"/>
    <property type="molecule type" value="Genomic_DNA"/>
</dbReference>
<dbReference type="GO" id="GO:0016746">
    <property type="term" value="F:acyltransferase activity"/>
    <property type="evidence" value="ECO:0007669"/>
    <property type="project" value="UniProtKB-KW"/>
</dbReference>
<dbReference type="RefSeq" id="WP_136151837.1">
    <property type="nucleotide sequence ID" value="NZ_CP038810.1"/>
</dbReference>
<dbReference type="InterPro" id="IPR011004">
    <property type="entry name" value="Trimer_LpxA-like_sf"/>
</dbReference>
<organism evidence="1 2">
    <name type="scientific">Flavobacterium sangjuense</name>
    <dbReference type="NCBI Taxonomy" id="2518177"/>
    <lineage>
        <taxon>Bacteria</taxon>
        <taxon>Pseudomonadati</taxon>
        <taxon>Bacteroidota</taxon>
        <taxon>Flavobacteriia</taxon>
        <taxon>Flavobacteriales</taxon>
        <taxon>Flavobacteriaceae</taxon>
        <taxon>Flavobacterium</taxon>
    </lineage>
</organism>
<dbReference type="Proteomes" id="UP000296862">
    <property type="component" value="Chromosome"/>
</dbReference>
<keyword evidence="2" id="KW-1185">Reference proteome</keyword>
<gene>
    <name evidence="1" type="primary">lpxD_2</name>
    <name evidence="1" type="ORF">GS03_01405</name>
</gene>
<dbReference type="InterPro" id="IPR051159">
    <property type="entry name" value="Hexapeptide_acetyltransf"/>
</dbReference>
<dbReference type="AlphaFoldDB" id="A0A4P7PSK6"/>
<keyword evidence="1" id="KW-0012">Acyltransferase</keyword>
<evidence type="ECO:0000313" key="2">
    <source>
        <dbReference type="Proteomes" id="UP000296862"/>
    </source>
</evidence>
<protein>
    <submittedName>
        <fullName evidence="1">UDP-3-O-(3-hydroxymyristoyl)glucosamine N-acyltransferase</fullName>
        <ecNumber evidence="1">2.3.1.-</ecNumber>
    </submittedName>
</protein>
<dbReference type="Gene3D" id="2.160.10.10">
    <property type="entry name" value="Hexapeptide repeat proteins"/>
    <property type="match status" value="2"/>
</dbReference>
<proteinExistence type="predicted"/>
<dbReference type="SUPFAM" id="SSF51161">
    <property type="entry name" value="Trimeric LpxA-like enzymes"/>
    <property type="match status" value="1"/>
</dbReference>
<dbReference type="EC" id="2.3.1.-" evidence="1"/>